<accession>A0A6J4TTT4</accession>
<protein>
    <submittedName>
        <fullName evidence="2">Uncharacterized protein</fullName>
    </submittedName>
</protein>
<evidence type="ECO:0000313" key="2">
    <source>
        <dbReference type="EMBL" id="CAA9532272.1"/>
    </source>
</evidence>
<dbReference type="EMBL" id="CADCVN010001423">
    <property type="protein sequence ID" value="CAA9532272.1"/>
    <property type="molecule type" value="Genomic_DNA"/>
</dbReference>
<dbReference type="AlphaFoldDB" id="A0A6J4TTT4"/>
<gene>
    <name evidence="2" type="ORF">AVDCRST_MAG96-3649</name>
</gene>
<organism evidence="2">
    <name type="scientific">uncultured Segetibacter sp</name>
    <dbReference type="NCBI Taxonomy" id="481133"/>
    <lineage>
        <taxon>Bacteria</taxon>
        <taxon>Pseudomonadati</taxon>
        <taxon>Bacteroidota</taxon>
        <taxon>Chitinophagia</taxon>
        <taxon>Chitinophagales</taxon>
        <taxon>Chitinophagaceae</taxon>
        <taxon>Segetibacter</taxon>
        <taxon>environmental samples</taxon>
    </lineage>
</organism>
<name>A0A6J4TTT4_9BACT</name>
<evidence type="ECO:0000256" key="1">
    <source>
        <dbReference type="SAM" id="MobiDB-lite"/>
    </source>
</evidence>
<feature type="region of interest" description="Disordered" evidence="1">
    <location>
        <begin position="1"/>
        <end position="30"/>
    </location>
</feature>
<sequence length="219" mass="25015">MEPAMSLEQLATGGTMESMEPVASPNLSSDSDLGFLTDGLTILESELRLRQQQKPDSFKFLSGLQVHPSHSRVLIPLCRLIPLPLVRPILEQDVKKLEAEFIHGYRSGDRPLYVSVFNDTGLDVNVTPQVTSTWSSHWHEASMNFDNLVEHDTELQILHGKMLFVWEGNHRYTAWWRYIESNYGGEQYNPKFYQPVECICIDPRGVLDPLLDAMNDVNR</sequence>
<reference evidence="2" key="1">
    <citation type="submission" date="2020-02" db="EMBL/GenBank/DDBJ databases">
        <authorList>
            <person name="Meier V. D."/>
        </authorList>
    </citation>
    <scope>NUCLEOTIDE SEQUENCE</scope>
    <source>
        <strain evidence="2">AVDCRST_MAG96</strain>
    </source>
</reference>
<proteinExistence type="predicted"/>